<protein>
    <submittedName>
        <fullName evidence="1">Uncharacterized protein</fullName>
    </submittedName>
</protein>
<comment type="caution">
    <text evidence="1">The sequence shown here is derived from an EMBL/GenBank/DDBJ whole genome shotgun (WGS) entry which is preliminary data.</text>
</comment>
<gene>
    <name evidence="1" type="ORF">GCM10007972_27140</name>
</gene>
<sequence>MSKGASGMAGPGSIRAYGAYRGLTDAFLVLPVLGDPFAEGRLANP</sequence>
<keyword evidence="2" id="KW-1185">Reference proteome</keyword>
<dbReference type="EMBL" id="BMOV01000015">
    <property type="protein sequence ID" value="GGO17208.1"/>
    <property type="molecule type" value="Genomic_DNA"/>
</dbReference>
<evidence type="ECO:0000313" key="1">
    <source>
        <dbReference type="EMBL" id="GGO17208.1"/>
    </source>
</evidence>
<dbReference type="Proteomes" id="UP000602381">
    <property type="component" value="Unassembled WGS sequence"/>
</dbReference>
<name>A0ABQ2LGF3_9PROT</name>
<accession>A0ABQ2LGF3</accession>
<organism evidence="1 2">
    <name type="scientific">Iodidimonas muriae</name>
    <dbReference type="NCBI Taxonomy" id="261467"/>
    <lineage>
        <taxon>Bacteria</taxon>
        <taxon>Pseudomonadati</taxon>
        <taxon>Pseudomonadota</taxon>
        <taxon>Alphaproteobacteria</taxon>
        <taxon>Iodidimonadales</taxon>
        <taxon>Iodidimonadaceae</taxon>
        <taxon>Iodidimonas</taxon>
    </lineage>
</organism>
<proteinExistence type="predicted"/>
<evidence type="ECO:0000313" key="2">
    <source>
        <dbReference type="Proteomes" id="UP000602381"/>
    </source>
</evidence>
<reference evidence="2" key="1">
    <citation type="journal article" date="2019" name="Int. J. Syst. Evol. Microbiol.">
        <title>The Global Catalogue of Microorganisms (GCM) 10K type strain sequencing project: providing services to taxonomists for standard genome sequencing and annotation.</title>
        <authorList>
            <consortium name="The Broad Institute Genomics Platform"/>
            <consortium name="The Broad Institute Genome Sequencing Center for Infectious Disease"/>
            <person name="Wu L."/>
            <person name="Ma J."/>
        </authorList>
    </citation>
    <scope>NUCLEOTIDE SEQUENCE [LARGE SCALE GENOMIC DNA]</scope>
    <source>
        <strain evidence="2">JCM 17843</strain>
    </source>
</reference>